<accession>A0A2G1VV88</accession>
<reference evidence="1 2" key="1">
    <citation type="submission" date="2017-08" db="EMBL/GenBank/DDBJ databases">
        <title>The whole genome shortgun sequences of strain Leeuwenhoekiella nanhaiensis G18 from the South China Sea.</title>
        <authorList>
            <person name="Liu Q."/>
        </authorList>
    </citation>
    <scope>NUCLEOTIDE SEQUENCE [LARGE SCALE GENOMIC DNA]</scope>
    <source>
        <strain evidence="1 2">G18</strain>
    </source>
</reference>
<sequence>MSKRPLHYFKNAAEWRTWLHENHASSEGIELIFYRVDSEEESMRWEEAVQVAICYGWIDSTVRKIDDKRRKQYFCRRNPSSGWSAINKDYVSQLTEAGLMHSSGLEAIETAKQNGSWSLLDDVENGIIPDDLREAFDKNPETLSNYNSFAKGYRKSYLYWLNQAKREETRQKRVEEIVKLCAQNKKHRG</sequence>
<dbReference type="Proteomes" id="UP000229433">
    <property type="component" value="Unassembled WGS sequence"/>
</dbReference>
<dbReference type="AlphaFoldDB" id="A0A2G1VV88"/>
<evidence type="ECO:0008006" key="3">
    <source>
        <dbReference type="Google" id="ProtNLM"/>
    </source>
</evidence>
<evidence type="ECO:0000313" key="2">
    <source>
        <dbReference type="Proteomes" id="UP000229433"/>
    </source>
</evidence>
<dbReference type="RefSeq" id="WP_099645372.1">
    <property type="nucleotide sequence ID" value="NZ_KZ319288.1"/>
</dbReference>
<keyword evidence="2" id="KW-1185">Reference proteome</keyword>
<name>A0A2G1VV88_9FLAO</name>
<proteinExistence type="predicted"/>
<dbReference type="Pfam" id="PF13376">
    <property type="entry name" value="OmdA"/>
    <property type="match status" value="1"/>
</dbReference>
<gene>
    <name evidence="1" type="ORF">CJ305_06180</name>
</gene>
<dbReference type="OrthoDB" id="9796999at2"/>
<protein>
    <recommendedName>
        <fullName evidence="3">Bacteriocin-protection protein</fullName>
    </recommendedName>
</protein>
<organism evidence="1 2">
    <name type="scientific">Leeuwenhoekiella nanhaiensis</name>
    <dbReference type="NCBI Taxonomy" id="1655491"/>
    <lineage>
        <taxon>Bacteria</taxon>
        <taxon>Pseudomonadati</taxon>
        <taxon>Bacteroidota</taxon>
        <taxon>Flavobacteriia</taxon>
        <taxon>Flavobacteriales</taxon>
        <taxon>Flavobacteriaceae</taxon>
        <taxon>Leeuwenhoekiella</taxon>
    </lineage>
</organism>
<dbReference type="EMBL" id="NQXA01000002">
    <property type="protein sequence ID" value="PHQ30540.1"/>
    <property type="molecule type" value="Genomic_DNA"/>
</dbReference>
<evidence type="ECO:0000313" key="1">
    <source>
        <dbReference type="EMBL" id="PHQ30540.1"/>
    </source>
</evidence>
<comment type="caution">
    <text evidence="1">The sequence shown here is derived from an EMBL/GenBank/DDBJ whole genome shotgun (WGS) entry which is preliminary data.</text>
</comment>